<name>A0A434AFV2_9BACT</name>
<dbReference type="FunFam" id="2.70.70.10:FF:000006">
    <property type="entry name" value="M23 family peptidase"/>
    <property type="match status" value="1"/>
</dbReference>
<organism evidence="3 4">
    <name type="scientific">Ancylomarina longa</name>
    <dbReference type="NCBI Taxonomy" id="2487017"/>
    <lineage>
        <taxon>Bacteria</taxon>
        <taxon>Pseudomonadati</taxon>
        <taxon>Bacteroidota</taxon>
        <taxon>Bacteroidia</taxon>
        <taxon>Marinilabiliales</taxon>
        <taxon>Marinifilaceae</taxon>
        <taxon>Ancylomarina</taxon>
    </lineage>
</organism>
<dbReference type="Pfam" id="PF01551">
    <property type="entry name" value="Peptidase_M23"/>
    <property type="match status" value="1"/>
</dbReference>
<evidence type="ECO:0000256" key="1">
    <source>
        <dbReference type="SAM" id="Phobius"/>
    </source>
</evidence>
<gene>
    <name evidence="3" type="ORF">DLK05_14405</name>
</gene>
<dbReference type="CDD" id="cd12797">
    <property type="entry name" value="M23_peptidase"/>
    <property type="match status" value="1"/>
</dbReference>
<dbReference type="AlphaFoldDB" id="A0A434AFV2"/>
<dbReference type="OrthoDB" id="9810477at2"/>
<evidence type="ECO:0000259" key="2">
    <source>
        <dbReference type="Pfam" id="PF01551"/>
    </source>
</evidence>
<proteinExistence type="predicted"/>
<keyword evidence="4" id="KW-1185">Reference proteome</keyword>
<feature type="domain" description="M23ase beta-sheet core" evidence="2">
    <location>
        <begin position="199"/>
        <end position="294"/>
    </location>
</feature>
<dbReference type="EMBL" id="RJJX01000025">
    <property type="protein sequence ID" value="RUT73267.1"/>
    <property type="molecule type" value="Genomic_DNA"/>
</dbReference>
<keyword evidence="1" id="KW-0812">Transmembrane</keyword>
<keyword evidence="1" id="KW-0472">Membrane</keyword>
<dbReference type="InterPro" id="IPR016047">
    <property type="entry name" value="M23ase_b-sheet_dom"/>
</dbReference>
<dbReference type="GO" id="GO:0004222">
    <property type="term" value="F:metalloendopeptidase activity"/>
    <property type="evidence" value="ECO:0007669"/>
    <property type="project" value="TreeGrafter"/>
</dbReference>
<dbReference type="SUPFAM" id="SSF51261">
    <property type="entry name" value="Duplicated hybrid motif"/>
    <property type="match status" value="1"/>
</dbReference>
<dbReference type="RefSeq" id="WP_127344671.1">
    <property type="nucleotide sequence ID" value="NZ_RJJX01000025.1"/>
</dbReference>
<keyword evidence="1" id="KW-1133">Transmembrane helix</keyword>
<comment type="caution">
    <text evidence="3">The sequence shown here is derived from an EMBL/GenBank/DDBJ whole genome shotgun (WGS) entry which is preliminary data.</text>
</comment>
<dbReference type="InterPro" id="IPR011055">
    <property type="entry name" value="Dup_hybrid_motif"/>
</dbReference>
<reference evidence="3 4" key="1">
    <citation type="submission" date="2018-11" db="EMBL/GenBank/DDBJ databases">
        <title>Parancylomarina longa gen. nov., sp. nov., isolated from sediments of southern Okinawa.</title>
        <authorList>
            <person name="Fu T."/>
        </authorList>
    </citation>
    <scope>NUCLEOTIDE SEQUENCE [LARGE SCALE GENOMIC DNA]</scope>
    <source>
        <strain evidence="3 4">T3-2 S1-C</strain>
    </source>
</reference>
<dbReference type="Proteomes" id="UP000282985">
    <property type="component" value="Unassembled WGS sequence"/>
</dbReference>
<evidence type="ECO:0000313" key="3">
    <source>
        <dbReference type="EMBL" id="RUT73267.1"/>
    </source>
</evidence>
<dbReference type="Gene3D" id="2.70.70.10">
    <property type="entry name" value="Glucose Permease (Domain IIA)"/>
    <property type="match status" value="1"/>
</dbReference>
<dbReference type="InterPro" id="IPR050570">
    <property type="entry name" value="Cell_wall_metabolism_enzyme"/>
</dbReference>
<dbReference type="PANTHER" id="PTHR21666:SF286">
    <property type="entry name" value="LIPOPROTEIN NLPD"/>
    <property type="match status" value="1"/>
</dbReference>
<evidence type="ECO:0000313" key="4">
    <source>
        <dbReference type="Proteomes" id="UP000282985"/>
    </source>
</evidence>
<protein>
    <submittedName>
        <fullName evidence="3">M23 family metallopeptidase</fullName>
    </submittedName>
</protein>
<accession>A0A434AFV2</accession>
<sequence>MAKTKYQFNPESISYEKVELNIKTRIIKVLKHIASSSVLAIAMVVVLFYFFGSPKERSLIRENQQILSQYNRLNSEFEQVESVLSDLEQRDDNIYRVIFEAEPIHSNIRKAGIGGVNRYKNLENLDNADLVISTTKKLDGIIKSMYVQTKSYDDVEDMVKNKFKMLAAIPAIMPLALKDYGRISAGFGWRIHPIYKTRKFHDGMDFTCTIGTPIYAAGDGVVRFAHKQRGYGKKIEIDHGYGYKTVYAHLSVYNVKKGQRVKRGEVIGFSGNTGKSTGPHLHYEVRKNNKPVDPVNYYFNDLTADEYDRMVAISANTGQTMD</sequence>
<dbReference type="PANTHER" id="PTHR21666">
    <property type="entry name" value="PEPTIDASE-RELATED"/>
    <property type="match status" value="1"/>
</dbReference>
<feature type="transmembrane region" description="Helical" evidence="1">
    <location>
        <begin position="33"/>
        <end position="51"/>
    </location>
</feature>